<dbReference type="Proteomes" id="UP001054252">
    <property type="component" value="Unassembled WGS sequence"/>
</dbReference>
<sequence>MLKGNIVKCIPLGQSVVGRLSQDIVAASSNLSVRFWLKSCPKNCSNGSYKCGNLLLHMPTHISMPQKLKCYYFAVEEINCFQVKRKLKDYAMDSQIVRFVSLVKATILSSCYVSLKLAMAGHGRGNKGQQGKLTEMQCDHNPADTLEGSLEVETVDGRDDNRFHEAGTANQVVRGG</sequence>
<comment type="caution">
    <text evidence="1">The sequence shown here is derived from an EMBL/GenBank/DDBJ whole genome shotgun (WGS) entry which is preliminary data.</text>
</comment>
<feature type="non-terminal residue" evidence="1">
    <location>
        <position position="176"/>
    </location>
</feature>
<evidence type="ECO:0000313" key="2">
    <source>
        <dbReference type="Proteomes" id="UP001054252"/>
    </source>
</evidence>
<dbReference type="AlphaFoldDB" id="A0AAV5MP98"/>
<accession>A0AAV5MP98</accession>
<proteinExistence type="predicted"/>
<protein>
    <recommendedName>
        <fullName evidence="3">C2H2-type domain-containing protein</fullName>
    </recommendedName>
</protein>
<dbReference type="EMBL" id="BPVZ01000524">
    <property type="protein sequence ID" value="GKV51665.1"/>
    <property type="molecule type" value="Genomic_DNA"/>
</dbReference>
<evidence type="ECO:0008006" key="3">
    <source>
        <dbReference type="Google" id="ProtNLM"/>
    </source>
</evidence>
<name>A0AAV5MP98_9ROSI</name>
<reference evidence="1 2" key="1">
    <citation type="journal article" date="2021" name="Commun. Biol.">
        <title>The genome of Shorea leprosula (Dipterocarpaceae) highlights the ecological relevance of drought in aseasonal tropical rainforests.</title>
        <authorList>
            <person name="Ng K.K.S."/>
            <person name="Kobayashi M.J."/>
            <person name="Fawcett J.A."/>
            <person name="Hatakeyama M."/>
            <person name="Paape T."/>
            <person name="Ng C.H."/>
            <person name="Ang C.C."/>
            <person name="Tnah L.H."/>
            <person name="Lee C.T."/>
            <person name="Nishiyama T."/>
            <person name="Sese J."/>
            <person name="O'Brien M.J."/>
            <person name="Copetti D."/>
            <person name="Mohd Noor M.I."/>
            <person name="Ong R.C."/>
            <person name="Putra M."/>
            <person name="Sireger I.Z."/>
            <person name="Indrioko S."/>
            <person name="Kosugi Y."/>
            <person name="Izuno A."/>
            <person name="Isagi Y."/>
            <person name="Lee S.L."/>
            <person name="Shimizu K.K."/>
        </authorList>
    </citation>
    <scope>NUCLEOTIDE SEQUENCE [LARGE SCALE GENOMIC DNA]</scope>
    <source>
        <strain evidence="1">214</strain>
    </source>
</reference>
<gene>
    <name evidence="1" type="ORF">SLEP1_g58297</name>
</gene>
<evidence type="ECO:0000313" key="1">
    <source>
        <dbReference type="EMBL" id="GKV51665.1"/>
    </source>
</evidence>
<organism evidence="1 2">
    <name type="scientific">Rubroshorea leprosula</name>
    <dbReference type="NCBI Taxonomy" id="152421"/>
    <lineage>
        <taxon>Eukaryota</taxon>
        <taxon>Viridiplantae</taxon>
        <taxon>Streptophyta</taxon>
        <taxon>Embryophyta</taxon>
        <taxon>Tracheophyta</taxon>
        <taxon>Spermatophyta</taxon>
        <taxon>Magnoliopsida</taxon>
        <taxon>eudicotyledons</taxon>
        <taxon>Gunneridae</taxon>
        <taxon>Pentapetalae</taxon>
        <taxon>rosids</taxon>
        <taxon>malvids</taxon>
        <taxon>Malvales</taxon>
        <taxon>Dipterocarpaceae</taxon>
        <taxon>Rubroshorea</taxon>
    </lineage>
</organism>
<keyword evidence="2" id="KW-1185">Reference proteome</keyword>